<name>A0A3R6FB43_9BACT</name>
<evidence type="ECO:0000313" key="9">
    <source>
        <dbReference type="Proteomes" id="UP000421283"/>
    </source>
</evidence>
<keyword evidence="1" id="KW-0472">Membrane</keyword>
<evidence type="ECO:0000313" key="8">
    <source>
        <dbReference type="Proteomes" id="UP000420707"/>
    </source>
</evidence>
<evidence type="ECO:0000256" key="1">
    <source>
        <dbReference type="SAM" id="Phobius"/>
    </source>
</evidence>
<evidence type="ECO:0000313" key="3">
    <source>
        <dbReference type="EMBL" id="MQN32340.1"/>
    </source>
</evidence>
<dbReference type="Proteomes" id="UP000286211">
    <property type="component" value="Unassembled WGS sequence"/>
</dbReference>
<evidence type="ECO:0000313" key="6">
    <source>
        <dbReference type="EMBL" id="RHK13172.1"/>
    </source>
</evidence>
<evidence type="ECO:0000313" key="2">
    <source>
        <dbReference type="EMBL" id="MCP9501288.1"/>
    </source>
</evidence>
<feature type="transmembrane region" description="Helical" evidence="1">
    <location>
        <begin position="44"/>
        <end position="64"/>
    </location>
</feature>
<evidence type="ECO:0000313" key="7">
    <source>
        <dbReference type="Proteomes" id="UP000286211"/>
    </source>
</evidence>
<reference evidence="9" key="2">
    <citation type="submission" date="2019-09" db="EMBL/GenBank/DDBJ databases">
        <title>Distinct polysaccharide growth profiles of human intestinal Prevotella copri isolates.</title>
        <authorList>
            <person name="Fehlner-Peach H."/>
            <person name="Magnabosco C."/>
            <person name="Raghavan V."/>
            <person name="Scher J.U."/>
            <person name="Tett A."/>
            <person name="Cox L.M."/>
            <person name="Gottsegen C."/>
            <person name="Watters A."/>
            <person name="Wiltshire- Gordon J.D."/>
            <person name="Segata N."/>
            <person name="Bonneau R."/>
            <person name="Littman D.R."/>
        </authorList>
    </citation>
    <scope>NUCLEOTIDE SEQUENCE [LARGE SCALE GENOMIC DNA]</scope>
    <source>
        <strain evidence="3">IAP146</strain>
        <strain evidence="9">iAU3127</strain>
    </source>
</reference>
<dbReference type="AlphaFoldDB" id="A0A3R6FB43"/>
<protein>
    <submittedName>
        <fullName evidence="6">Uncharacterized protein</fullName>
    </submittedName>
</protein>
<sequence>MKYEVKPNTTRTAIGLISVLSFLFGMYFCDLAMRHGSPSWLAEAMVWCLAVFFVSLLLWGFMTIKDDNI</sequence>
<accession>A0A3R6FB43</accession>
<evidence type="ECO:0000313" key="10">
    <source>
        <dbReference type="Proteomes" id="UP000423156"/>
    </source>
</evidence>
<keyword evidence="1" id="KW-0812">Transmembrane</keyword>
<dbReference type="EMBL" id="JANDXR010000006">
    <property type="protein sequence ID" value="MCP9501288.1"/>
    <property type="molecule type" value="Genomic_DNA"/>
</dbReference>
<dbReference type="EMBL" id="VZAP01000015">
    <property type="protein sequence ID" value="MQO91332.1"/>
    <property type="molecule type" value="Genomic_DNA"/>
</dbReference>
<dbReference type="EMBL" id="VZCR01000063">
    <property type="protein sequence ID" value="MQN32340.1"/>
    <property type="molecule type" value="Genomic_DNA"/>
</dbReference>
<feature type="transmembrane region" description="Helical" evidence="1">
    <location>
        <begin position="12"/>
        <end position="32"/>
    </location>
</feature>
<dbReference type="Proteomes" id="UP001206014">
    <property type="component" value="Unassembled WGS sequence"/>
</dbReference>
<organism evidence="6 7">
    <name type="scientific">Segatella copri</name>
    <dbReference type="NCBI Taxonomy" id="165179"/>
    <lineage>
        <taxon>Bacteria</taxon>
        <taxon>Pseudomonadati</taxon>
        <taxon>Bacteroidota</taxon>
        <taxon>Bacteroidia</taxon>
        <taxon>Bacteroidales</taxon>
        <taxon>Prevotellaceae</taxon>
        <taxon>Segatella</taxon>
    </lineage>
</organism>
<dbReference type="RefSeq" id="WP_119235724.1">
    <property type="nucleotide sequence ID" value="NZ_JAJTTD010000006.1"/>
</dbReference>
<dbReference type="EMBL" id="VZBZ01000081">
    <property type="protein sequence ID" value="MQN77456.1"/>
    <property type="molecule type" value="Genomic_DNA"/>
</dbReference>
<reference evidence="4" key="4">
    <citation type="submission" date="2022-12" db="EMBL/GenBank/DDBJ databases">
        <title>Distinct polysaccharide growth profiles of human intestinal Prevotella copri isolates.</title>
        <authorList>
            <person name="Fehlner-Peach H."/>
            <person name="Magnabosco C."/>
            <person name="Raghavan V."/>
            <person name="Scher J.U."/>
            <person name="Tett A."/>
            <person name="Cox L.M."/>
            <person name="Gottsegen C."/>
            <person name="Watters A."/>
            <person name="Wiltshire- Gordon J.D."/>
            <person name="Segata N."/>
            <person name="Bonneau R."/>
            <person name="Littman D.R."/>
        </authorList>
    </citation>
    <scope>NUCLEOTIDE SEQUENCE</scope>
    <source>
        <strain evidence="4 10">BU41712</strain>
        <strain evidence="8">iAP146</strain>
        <strain evidence="5">IAU3127</strain>
    </source>
</reference>
<dbReference type="Proteomes" id="UP000423156">
    <property type="component" value="Unassembled WGS sequence"/>
</dbReference>
<reference evidence="6 7" key="1">
    <citation type="submission" date="2018-08" db="EMBL/GenBank/DDBJ databases">
        <title>A genome reference for cultivated species of the human gut microbiota.</title>
        <authorList>
            <person name="Zou Y."/>
            <person name="Xue W."/>
            <person name="Luo G."/>
        </authorList>
    </citation>
    <scope>NUCLEOTIDE SEQUENCE [LARGE SCALE GENOMIC DNA]</scope>
    <source>
        <strain evidence="6 7">AF46-2NS</strain>
    </source>
</reference>
<dbReference type="EMBL" id="QRNB01000001">
    <property type="protein sequence ID" value="RHK13172.1"/>
    <property type="molecule type" value="Genomic_DNA"/>
</dbReference>
<evidence type="ECO:0000313" key="4">
    <source>
        <dbReference type="EMBL" id="MQN77456.1"/>
    </source>
</evidence>
<reference evidence="2" key="3">
    <citation type="submission" date="2022-07" db="EMBL/GenBank/DDBJ databases">
        <title>Prevotella copri.</title>
        <authorList>
            <person name="Yang C."/>
        </authorList>
    </citation>
    <scope>NUCLEOTIDE SEQUENCE</scope>
    <source>
        <strain evidence="2">HF88</strain>
    </source>
</reference>
<dbReference type="Proteomes" id="UP000421283">
    <property type="component" value="Unassembled WGS sequence"/>
</dbReference>
<comment type="caution">
    <text evidence="6">The sequence shown here is derived from an EMBL/GenBank/DDBJ whole genome shotgun (WGS) entry which is preliminary data.</text>
</comment>
<proteinExistence type="predicted"/>
<dbReference type="Proteomes" id="UP000420707">
    <property type="component" value="Unassembled WGS sequence"/>
</dbReference>
<gene>
    <name evidence="6" type="ORF">DW079_00415</name>
    <name evidence="5" type="ORF">F7D31_01310</name>
    <name evidence="4" type="ORF">F7D71_06195</name>
    <name evidence="3" type="ORF">F7D90_10335</name>
    <name evidence="2" type="ORF">NND11_06940</name>
</gene>
<evidence type="ECO:0000313" key="5">
    <source>
        <dbReference type="EMBL" id="MQO91332.1"/>
    </source>
</evidence>
<keyword evidence="1" id="KW-1133">Transmembrane helix</keyword>